<evidence type="ECO:0000313" key="2">
    <source>
        <dbReference type="Proteomes" id="UP000681870"/>
    </source>
</evidence>
<gene>
    <name evidence="1" type="ORF">KGF86_01025</name>
</gene>
<accession>A0ABS5M902</accession>
<proteinExistence type="predicted"/>
<evidence type="ECO:0008006" key="3">
    <source>
        <dbReference type="Google" id="ProtNLM"/>
    </source>
</evidence>
<keyword evidence="2" id="KW-1185">Reference proteome</keyword>
<comment type="caution">
    <text evidence="1">The sequence shown here is derived from an EMBL/GenBank/DDBJ whole genome shotgun (WGS) entry which is preliminary data.</text>
</comment>
<dbReference type="EMBL" id="JAGXBY010000001">
    <property type="protein sequence ID" value="MBS3678788.1"/>
    <property type="molecule type" value="Genomic_DNA"/>
</dbReference>
<protein>
    <recommendedName>
        <fullName evidence="3">DUF4398 domain-containing protein</fullName>
    </recommendedName>
</protein>
<reference evidence="1 2" key="1">
    <citation type="submission" date="2021-05" db="EMBL/GenBank/DDBJ databases">
        <title>Ornithinibacillus massiliensis sp. nov.</title>
        <authorList>
            <person name="Iwaza R."/>
            <person name="Lagier J.-C."/>
            <person name="Raoult D."/>
        </authorList>
    </citation>
    <scope>NUCLEOTIDE SEQUENCE [LARGE SCALE GENOMIC DNA]</scope>
    <source>
        <strain evidence="1 2">Marseille-P3601</strain>
    </source>
</reference>
<dbReference type="RefSeq" id="WP_211740880.1">
    <property type="nucleotide sequence ID" value="NZ_JAGXBY010000001.1"/>
</dbReference>
<organism evidence="1 2">
    <name type="scientific">Ornithinibacillus massiliensis</name>
    <dbReference type="NCBI Taxonomy" id="1944633"/>
    <lineage>
        <taxon>Bacteria</taxon>
        <taxon>Bacillati</taxon>
        <taxon>Bacillota</taxon>
        <taxon>Bacilli</taxon>
        <taxon>Bacillales</taxon>
        <taxon>Bacillaceae</taxon>
        <taxon>Ornithinibacillus</taxon>
    </lineage>
</organism>
<dbReference type="Proteomes" id="UP000681870">
    <property type="component" value="Unassembled WGS sequence"/>
</dbReference>
<name>A0ABS5M902_9BACI</name>
<sequence>MKKLLITSLFIIVILTGCSDEGYHNAIQKGLDYIAIEEYQKAEGAFELALEEKKQDAKATALLSQTSNYLEALTAHELDDIELAEGKAQDVIKETEGSEALIKKAEEILSAAQATTTADAVTNHSETMNEDMNIDLTIDEAVEEIERLWEEWEQLGPYTEIEYVGTEAKDGVDYHYFYVGDYDDDLPPYYYGVNSSNGKIYDYTEGYANSPLN</sequence>
<evidence type="ECO:0000313" key="1">
    <source>
        <dbReference type="EMBL" id="MBS3678788.1"/>
    </source>
</evidence>
<dbReference type="PROSITE" id="PS51257">
    <property type="entry name" value="PROKAR_LIPOPROTEIN"/>
    <property type="match status" value="1"/>
</dbReference>